<reference evidence="1" key="1">
    <citation type="submission" date="2018-02" db="EMBL/GenBank/DDBJ databases">
        <title>Rhizophora mucronata_Transcriptome.</title>
        <authorList>
            <person name="Meera S.P."/>
            <person name="Sreeshan A."/>
            <person name="Augustine A."/>
        </authorList>
    </citation>
    <scope>NUCLEOTIDE SEQUENCE</scope>
    <source>
        <tissue evidence="1">Leaf</tissue>
    </source>
</reference>
<evidence type="ECO:0000313" key="1">
    <source>
        <dbReference type="EMBL" id="MBX46333.1"/>
    </source>
</evidence>
<accession>A0A2P2NV70</accession>
<dbReference type="AlphaFoldDB" id="A0A2P2NV70"/>
<proteinExistence type="predicted"/>
<dbReference type="EMBL" id="GGEC01065849">
    <property type="protein sequence ID" value="MBX46333.1"/>
    <property type="molecule type" value="Transcribed_RNA"/>
</dbReference>
<sequence length="21" mass="2577">MSLWFPKCPQEVRLYSQDVSY</sequence>
<name>A0A2P2NV70_RHIMU</name>
<organism evidence="1">
    <name type="scientific">Rhizophora mucronata</name>
    <name type="common">Asiatic mangrove</name>
    <dbReference type="NCBI Taxonomy" id="61149"/>
    <lineage>
        <taxon>Eukaryota</taxon>
        <taxon>Viridiplantae</taxon>
        <taxon>Streptophyta</taxon>
        <taxon>Embryophyta</taxon>
        <taxon>Tracheophyta</taxon>
        <taxon>Spermatophyta</taxon>
        <taxon>Magnoliopsida</taxon>
        <taxon>eudicotyledons</taxon>
        <taxon>Gunneridae</taxon>
        <taxon>Pentapetalae</taxon>
        <taxon>rosids</taxon>
        <taxon>fabids</taxon>
        <taxon>Malpighiales</taxon>
        <taxon>Rhizophoraceae</taxon>
        <taxon>Rhizophora</taxon>
    </lineage>
</organism>
<protein>
    <submittedName>
        <fullName evidence="1">Uncharacterized protein</fullName>
    </submittedName>
</protein>